<accession>A0A915HMQ0</accession>
<feature type="region of interest" description="Disordered" evidence="1">
    <location>
        <begin position="27"/>
        <end position="46"/>
    </location>
</feature>
<proteinExistence type="predicted"/>
<evidence type="ECO:0000313" key="2">
    <source>
        <dbReference type="Proteomes" id="UP000887565"/>
    </source>
</evidence>
<dbReference type="WBParaSite" id="nRc.2.0.1.t02791-RA">
    <property type="protein sequence ID" value="nRc.2.0.1.t02791-RA"/>
    <property type="gene ID" value="nRc.2.0.1.g02791"/>
</dbReference>
<sequence length="46" mass="5207">MSNKELGTQLRELKGTIEALFDIITNAATEDNKREADSRQQEPDTQ</sequence>
<reference evidence="3" key="1">
    <citation type="submission" date="2022-11" db="UniProtKB">
        <authorList>
            <consortium name="WormBaseParasite"/>
        </authorList>
    </citation>
    <scope>IDENTIFICATION</scope>
</reference>
<organism evidence="2 3">
    <name type="scientific">Romanomermis culicivorax</name>
    <name type="common">Nematode worm</name>
    <dbReference type="NCBI Taxonomy" id="13658"/>
    <lineage>
        <taxon>Eukaryota</taxon>
        <taxon>Metazoa</taxon>
        <taxon>Ecdysozoa</taxon>
        <taxon>Nematoda</taxon>
        <taxon>Enoplea</taxon>
        <taxon>Dorylaimia</taxon>
        <taxon>Mermithida</taxon>
        <taxon>Mermithoidea</taxon>
        <taxon>Mermithidae</taxon>
        <taxon>Romanomermis</taxon>
    </lineage>
</organism>
<evidence type="ECO:0000256" key="1">
    <source>
        <dbReference type="SAM" id="MobiDB-lite"/>
    </source>
</evidence>
<dbReference type="AlphaFoldDB" id="A0A915HMQ0"/>
<keyword evidence="2" id="KW-1185">Reference proteome</keyword>
<feature type="compositionally biased region" description="Basic and acidic residues" evidence="1">
    <location>
        <begin position="30"/>
        <end position="46"/>
    </location>
</feature>
<protein>
    <submittedName>
        <fullName evidence="3">Uncharacterized protein</fullName>
    </submittedName>
</protein>
<dbReference type="Proteomes" id="UP000887565">
    <property type="component" value="Unplaced"/>
</dbReference>
<evidence type="ECO:0000313" key="3">
    <source>
        <dbReference type="WBParaSite" id="nRc.2.0.1.t02791-RA"/>
    </source>
</evidence>
<name>A0A915HMQ0_ROMCU</name>